<organism evidence="5 6">
    <name type="scientific">Pseudomonas brassicacearum</name>
    <dbReference type="NCBI Taxonomy" id="930166"/>
    <lineage>
        <taxon>Bacteria</taxon>
        <taxon>Pseudomonadati</taxon>
        <taxon>Pseudomonadota</taxon>
        <taxon>Gammaproteobacteria</taxon>
        <taxon>Pseudomonadales</taxon>
        <taxon>Pseudomonadaceae</taxon>
        <taxon>Pseudomonas</taxon>
    </lineage>
</organism>
<dbReference type="PANTHER" id="PTHR43630:SF1">
    <property type="entry name" value="POLY-BETA-1,6-N-ACETYL-D-GLUCOSAMINE SYNTHASE"/>
    <property type="match status" value="1"/>
</dbReference>
<accession>A0A423H9C6</accession>
<protein>
    <submittedName>
        <fullName evidence="5">N-acetylglucosaminyltransferase</fullName>
    </submittedName>
</protein>
<evidence type="ECO:0000313" key="5">
    <source>
        <dbReference type="EMBL" id="RON09787.1"/>
    </source>
</evidence>
<dbReference type="AlphaFoldDB" id="A0A423H9C6"/>
<dbReference type="SUPFAM" id="SSF53448">
    <property type="entry name" value="Nucleotide-diphospho-sugar transferases"/>
    <property type="match status" value="1"/>
</dbReference>
<keyword evidence="4" id="KW-0472">Membrane</keyword>
<evidence type="ECO:0000313" key="6">
    <source>
        <dbReference type="Proteomes" id="UP000286071"/>
    </source>
</evidence>
<feature type="transmembrane region" description="Helical" evidence="4">
    <location>
        <begin position="24"/>
        <end position="48"/>
    </location>
</feature>
<dbReference type="Gene3D" id="3.90.550.10">
    <property type="entry name" value="Spore Coat Polysaccharide Biosynthesis Protein SpsA, Chain A"/>
    <property type="match status" value="1"/>
</dbReference>
<proteinExistence type="inferred from homology"/>
<gene>
    <name evidence="5" type="ORF">BK659_07655</name>
</gene>
<keyword evidence="4" id="KW-0812">Transmembrane</keyword>
<evidence type="ECO:0000256" key="4">
    <source>
        <dbReference type="SAM" id="Phobius"/>
    </source>
</evidence>
<comment type="caution">
    <text evidence="5">The sequence shown here is derived from an EMBL/GenBank/DDBJ whole genome shotgun (WGS) entry which is preliminary data.</text>
</comment>
<reference evidence="5 6" key="1">
    <citation type="submission" date="2016-10" db="EMBL/GenBank/DDBJ databases">
        <title>Comparative genome analysis of multiple Pseudomonas spp. focuses on biocontrol and plant growth promoting traits.</title>
        <authorList>
            <person name="Tao X.-Y."/>
            <person name="Taylor C.G."/>
        </authorList>
    </citation>
    <scope>NUCLEOTIDE SEQUENCE [LARGE SCALE GENOMIC DNA]</scope>
    <source>
        <strain evidence="5 6">48H11</strain>
    </source>
</reference>
<sequence>MSPLLEQLYNALGALAGPDGLSRLFYMLFPMFLLFELPLTFMVMLGVLRWFARKRSSVVPLSLYRPKVSCIITCYSEGMDVQTTLLSLCEQTYPGHIEMIPVVDGATMNQSTLSAVRQFRVDPQLYPRRHLRPIAKWQRGGRVSSLNAGLAHASGEIVMALDGDTSFDNTMVSAIVRHFEDPSVPAVAGSLRVRNVWGSWVTAMQALEYLLSIHMSKIGLAEWNLVNNVSGAFGAFRRSFLVKIGGWNTHTAEDLDLTLRIKSYFKRHGLRIPFEPEAIGHTDAPATLRQFLMQRLRWDGDLFFLYVRKHNHNINPALLGWPTFLMILLSGFFFQLVLPFIIFGYTLLALFVLPGKTLLFLFALIYLLYLMITAMMFGAMLLMVSDRPRQDMTLALLVPVFPLFMMLIRCWSAVAMLNEIFRRGHEETAMAPWWVLKRATRF</sequence>
<evidence type="ECO:0000256" key="3">
    <source>
        <dbReference type="ARBA" id="ARBA00022679"/>
    </source>
</evidence>
<name>A0A423H9C6_9PSED</name>
<feature type="transmembrane region" description="Helical" evidence="4">
    <location>
        <begin position="394"/>
        <end position="414"/>
    </location>
</feature>
<evidence type="ECO:0000256" key="1">
    <source>
        <dbReference type="ARBA" id="ARBA00006739"/>
    </source>
</evidence>
<dbReference type="Proteomes" id="UP000286071">
    <property type="component" value="Unassembled WGS sequence"/>
</dbReference>
<comment type="similarity">
    <text evidence="1">Belongs to the glycosyltransferase 2 family.</text>
</comment>
<keyword evidence="3 5" id="KW-0808">Transferase</keyword>
<feature type="transmembrane region" description="Helical" evidence="4">
    <location>
        <begin position="357"/>
        <end position="382"/>
    </location>
</feature>
<dbReference type="OrthoDB" id="276604at2"/>
<feature type="transmembrane region" description="Helical" evidence="4">
    <location>
        <begin position="318"/>
        <end position="351"/>
    </location>
</feature>
<dbReference type="RefSeq" id="WP_123424535.1">
    <property type="nucleotide sequence ID" value="NZ_MOBJ01000006.1"/>
</dbReference>
<dbReference type="GO" id="GO:0016757">
    <property type="term" value="F:glycosyltransferase activity"/>
    <property type="evidence" value="ECO:0007669"/>
    <property type="project" value="UniProtKB-KW"/>
</dbReference>
<dbReference type="EMBL" id="MOBJ01000006">
    <property type="protein sequence ID" value="RON09787.1"/>
    <property type="molecule type" value="Genomic_DNA"/>
</dbReference>
<keyword evidence="2 5" id="KW-0328">Glycosyltransferase</keyword>
<dbReference type="CDD" id="cd06423">
    <property type="entry name" value="CESA_like"/>
    <property type="match status" value="1"/>
</dbReference>
<dbReference type="Pfam" id="PF13641">
    <property type="entry name" value="Glyco_tranf_2_3"/>
    <property type="match status" value="1"/>
</dbReference>
<keyword evidence="4" id="KW-1133">Transmembrane helix</keyword>
<dbReference type="InterPro" id="IPR029044">
    <property type="entry name" value="Nucleotide-diphossugar_trans"/>
</dbReference>
<dbReference type="PANTHER" id="PTHR43630">
    <property type="entry name" value="POLY-BETA-1,6-N-ACETYL-D-GLUCOSAMINE SYNTHASE"/>
    <property type="match status" value="1"/>
</dbReference>
<evidence type="ECO:0000256" key="2">
    <source>
        <dbReference type="ARBA" id="ARBA00022676"/>
    </source>
</evidence>